<gene>
    <name evidence="16" type="ORF">COMA1_10380</name>
</gene>
<dbReference type="GO" id="GO:0005886">
    <property type="term" value="C:plasma membrane"/>
    <property type="evidence" value="ECO:0007669"/>
    <property type="project" value="UniProtKB-SubCell"/>
</dbReference>
<evidence type="ECO:0000256" key="2">
    <source>
        <dbReference type="ARBA" id="ARBA00008224"/>
    </source>
</evidence>
<keyword evidence="8 15" id="KW-0812">Transmembrane</keyword>
<evidence type="ECO:0000256" key="15">
    <source>
        <dbReference type="SAM" id="Phobius"/>
    </source>
</evidence>
<evidence type="ECO:0000313" key="16">
    <source>
        <dbReference type="EMBL" id="CUS32024.1"/>
    </source>
</evidence>
<evidence type="ECO:0000256" key="8">
    <source>
        <dbReference type="ARBA" id="ARBA00022692"/>
    </source>
</evidence>
<evidence type="ECO:0000256" key="9">
    <source>
        <dbReference type="ARBA" id="ARBA00022723"/>
    </source>
</evidence>
<reference evidence="16 17" key="1">
    <citation type="submission" date="2015-10" db="EMBL/GenBank/DDBJ databases">
        <authorList>
            <person name="Gilbert D.G."/>
        </authorList>
    </citation>
    <scope>NUCLEOTIDE SEQUENCE [LARGE SCALE GENOMIC DNA]</scope>
    <source>
        <strain evidence="16">COMA1</strain>
    </source>
</reference>
<organism evidence="16 17">
    <name type="scientific">Candidatus Nitrospira nitrosa</name>
    <dbReference type="NCBI Taxonomy" id="1742972"/>
    <lineage>
        <taxon>Bacteria</taxon>
        <taxon>Pseudomonadati</taxon>
        <taxon>Nitrospirota</taxon>
        <taxon>Nitrospiria</taxon>
        <taxon>Nitrospirales</taxon>
        <taxon>Nitrospiraceae</taxon>
        <taxon>Nitrospira</taxon>
    </lineage>
</organism>
<evidence type="ECO:0000256" key="3">
    <source>
        <dbReference type="ARBA" id="ARBA00017053"/>
    </source>
</evidence>
<accession>A0A0S4L5Y8</accession>
<comment type="similarity">
    <text evidence="2">Belongs to the MerT family.</text>
</comment>
<dbReference type="EMBL" id="CZQA01000001">
    <property type="protein sequence ID" value="CUS32024.1"/>
    <property type="molecule type" value="Genomic_DNA"/>
</dbReference>
<keyword evidence="10" id="KW-0476">Mercury</keyword>
<comment type="function">
    <text evidence="14">Involved in mercury resistance. Probably transfers a mercuric ion from the periplasmic Hg(2+)-binding protein MerP to the cytoplasmic mercuric reductase MerA.</text>
</comment>
<dbReference type="Pfam" id="PF02411">
    <property type="entry name" value="MerT"/>
    <property type="match status" value="1"/>
</dbReference>
<name>A0A0S4L5Y8_9BACT</name>
<evidence type="ECO:0000256" key="12">
    <source>
        <dbReference type="ARBA" id="ARBA00023136"/>
    </source>
</evidence>
<evidence type="ECO:0000256" key="11">
    <source>
        <dbReference type="ARBA" id="ARBA00022989"/>
    </source>
</evidence>
<dbReference type="InterPro" id="IPR003457">
    <property type="entry name" value="Transprt_MerT"/>
</dbReference>
<dbReference type="Proteomes" id="UP000199032">
    <property type="component" value="Unassembled WGS sequence"/>
</dbReference>
<keyword evidence="11 15" id="KW-1133">Transmembrane helix</keyword>
<evidence type="ECO:0000256" key="5">
    <source>
        <dbReference type="ARBA" id="ARBA00022466"/>
    </source>
</evidence>
<dbReference type="AlphaFoldDB" id="A0A0S4L5Y8"/>
<keyword evidence="4" id="KW-0813">Transport</keyword>
<comment type="subcellular location">
    <subcellularLocation>
        <location evidence="1">Cell inner membrane</location>
        <topology evidence="1">Multi-pass membrane protein</topology>
    </subcellularLocation>
</comment>
<evidence type="ECO:0000313" key="17">
    <source>
        <dbReference type="Proteomes" id="UP000199032"/>
    </source>
</evidence>
<keyword evidence="6" id="KW-1003">Cell membrane</keyword>
<evidence type="ECO:0000256" key="13">
    <source>
        <dbReference type="ARBA" id="ARBA00030934"/>
    </source>
</evidence>
<proteinExistence type="inferred from homology"/>
<sequence>MIGGLVAAFFASLCCIGPFVLAALSIGVGATGFWADTAGALKGILPYRPVFIGLTVLLLGFSFYLAYREPKSAVCASGEVCASGAMSGAKRTVLWIMAVFALVLLLAPYWLGR</sequence>
<feature type="transmembrane region" description="Helical" evidence="15">
    <location>
        <begin position="46"/>
        <end position="67"/>
    </location>
</feature>
<keyword evidence="17" id="KW-1185">Reference proteome</keyword>
<evidence type="ECO:0000256" key="14">
    <source>
        <dbReference type="ARBA" id="ARBA00045720"/>
    </source>
</evidence>
<feature type="transmembrane region" description="Helical" evidence="15">
    <location>
        <begin position="93"/>
        <end position="111"/>
    </location>
</feature>
<evidence type="ECO:0000256" key="4">
    <source>
        <dbReference type="ARBA" id="ARBA00022448"/>
    </source>
</evidence>
<evidence type="ECO:0000256" key="7">
    <source>
        <dbReference type="ARBA" id="ARBA00022519"/>
    </source>
</evidence>
<keyword evidence="7" id="KW-0997">Cell inner membrane</keyword>
<evidence type="ECO:0000256" key="6">
    <source>
        <dbReference type="ARBA" id="ARBA00022475"/>
    </source>
</evidence>
<evidence type="ECO:0000256" key="1">
    <source>
        <dbReference type="ARBA" id="ARBA00004429"/>
    </source>
</evidence>
<dbReference type="GO" id="GO:0015097">
    <property type="term" value="F:mercury ion transmembrane transporter activity"/>
    <property type="evidence" value="ECO:0007669"/>
    <property type="project" value="InterPro"/>
</dbReference>
<dbReference type="GO" id="GO:0046872">
    <property type="term" value="F:metal ion binding"/>
    <property type="evidence" value="ECO:0007669"/>
    <property type="project" value="UniProtKB-KW"/>
</dbReference>
<dbReference type="STRING" id="1742972.COMA1_10380"/>
<keyword evidence="12 15" id="KW-0472">Membrane</keyword>
<evidence type="ECO:0000256" key="10">
    <source>
        <dbReference type="ARBA" id="ARBA00022914"/>
    </source>
</evidence>
<protein>
    <recommendedName>
        <fullName evidence="3">Mercuric transport protein MerT</fullName>
    </recommendedName>
    <alternativeName>
        <fullName evidence="13">Mercury ion transport protein</fullName>
    </alternativeName>
</protein>
<keyword evidence="9" id="KW-0479">Metal-binding</keyword>
<keyword evidence="5" id="KW-0475">Mercuric resistance</keyword>